<keyword evidence="5" id="KW-1185">Reference proteome</keyword>
<evidence type="ECO:0000256" key="1">
    <source>
        <dbReference type="SAM" id="MobiDB-lite"/>
    </source>
</evidence>
<proteinExistence type="predicted"/>
<dbReference type="GO" id="GO:0003824">
    <property type="term" value="F:catalytic activity"/>
    <property type="evidence" value="ECO:0007669"/>
    <property type="project" value="InterPro"/>
</dbReference>
<gene>
    <name evidence="4" type="ORF">CCHLO57077_00016434</name>
</gene>
<dbReference type="GO" id="GO:0009116">
    <property type="term" value="P:nucleoside metabolic process"/>
    <property type="evidence" value="ECO:0007669"/>
    <property type="project" value="InterPro"/>
</dbReference>
<evidence type="ECO:0000259" key="2">
    <source>
        <dbReference type="Pfam" id="PF01048"/>
    </source>
</evidence>
<sequence>MPLDGSKSENNINRPPSRESFEIAIICALPLESTAVSYLFDEFFDDLDNGAHPYQRTDGDPNHYTTGRIDRHNVVIVLLPGMGKACAASAAAYLSSSYCNVRLALVVGICGGVPGPDKDGDEVLLGDVVISNSLVQYDLGRQHPGGVFLRKSSLQDNLGRPNKKIRSLLRSFETHRSRDKLERRTAHYLRELQATYLKKSKRNRGKYIYPGADMDKLFEPTYRHRHRFSTCCTAESTCSKALDLSCDEAGCEDSHLVDREAIKEKQTLEEEDPSKAQQPAIHIGAVASGDTVMKSGEDRDRIAKDDNVLAFEMEGAGVWDEMPCIVIKGVCDYADSHKRKRWQDFAAATAASATKALLETLGTVGSETSLVSRQLEPALLELFRRQACAPRFSSIDQLKSIVYDLQCRMRTDIKFHSVVVVDARGGYLPFHIETVNCKDIFVEILRNRFKDLGVTKIDRGEWSLEDTNTGEILDLSQPWQTIIKRGQSLKMSMDFRRCNSPTNKCPSCGFENEGLPADQVECGVCRLIFRRIQDTLEIQIEDTGPRTNSLGATSVQPPPTAKRPKRQLPEEDISRYRHIRVFDTKFKIRKACGGEVSINRAILSMCHLDDPDSFVEELARRWGLPEEDCMKVVVEYKTHLSALRAEFADHGAAGSHSQRAQQLLPRSTHCTTPLTLPLTKMKKGIPEIPFLGPHQMLNLVHSPSHDYLHQIFSERKLHPWRDKNKTQLAGRVACPSMCDKFCACEWRQVEPGQDVPYHNINQDKLNLKHVLEDLSRQSPNGKTNGHTGDGDSHNSNKRPRRDDPAARTS</sequence>
<dbReference type="Pfam" id="PF22893">
    <property type="entry name" value="ULD_2"/>
    <property type="match status" value="1"/>
</dbReference>
<name>A0AA35LZT0_9HYPO</name>
<accession>A0AA35LZT0</accession>
<evidence type="ECO:0008006" key="6">
    <source>
        <dbReference type="Google" id="ProtNLM"/>
    </source>
</evidence>
<dbReference type="PANTHER" id="PTHR46082">
    <property type="entry name" value="ATP/GTP-BINDING PROTEIN-RELATED"/>
    <property type="match status" value="1"/>
</dbReference>
<organism evidence="4 5">
    <name type="scientific">Clonostachys chloroleuca</name>
    <dbReference type="NCBI Taxonomy" id="1926264"/>
    <lineage>
        <taxon>Eukaryota</taxon>
        <taxon>Fungi</taxon>
        <taxon>Dikarya</taxon>
        <taxon>Ascomycota</taxon>
        <taxon>Pezizomycotina</taxon>
        <taxon>Sordariomycetes</taxon>
        <taxon>Hypocreomycetidae</taxon>
        <taxon>Hypocreales</taxon>
        <taxon>Bionectriaceae</taxon>
        <taxon>Clonostachys</taxon>
    </lineage>
</organism>
<dbReference type="Proteomes" id="UP001160390">
    <property type="component" value="Unassembled WGS sequence"/>
</dbReference>
<dbReference type="InterPro" id="IPR054464">
    <property type="entry name" value="ULD_fung"/>
</dbReference>
<evidence type="ECO:0000259" key="3">
    <source>
        <dbReference type="Pfam" id="PF22893"/>
    </source>
</evidence>
<dbReference type="EMBL" id="CABFNP030000794">
    <property type="protein sequence ID" value="CAI6087292.1"/>
    <property type="molecule type" value="Genomic_DNA"/>
</dbReference>
<dbReference type="PANTHER" id="PTHR46082:SF6">
    <property type="entry name" value="AAA+ ATPASE DOMAIN-CONTAINING PROTEIN-RELATED"/>
    <property type="match status" value="1"/>
</dbReference>
<dbReference type="Pfam" id="PF01048">
    <property type="entry name" value="PNP_UDP_1"/>
    <property type="match status" value="1"/>
</dbReference>
<feature type="compositionally biased region" description="Basic and acidic residues" evidence="1">
    <location>
        <begin position="788"/>
        <end position="809"/>
    </location>
</feature>
<feature type="region of interest" description="Disordered" evidence="1">
    <location>
        <begin position="542"/>
        <end position="568"/>
    </location>
</feature>
<feature type="compositionally biased region" description="Polar residues" evidence="1">
    <location>
        <begin position="776"/>
        <end position="786"/>
    </location>
</feature>
<evidence type="ECO:0000313" key="4">
    <source>
        <dbReference type="EMBL" id="CAI6087292.1"/>
    </source>
</evidence>
<feature type="compositionally biased region" description="Polar residues" evidence="1">
    <location>
        <begin position="545"/>
        <end position="555"/>
    </location>
</feature>
<feature type="domain" description="Ubiquitin-like" evidence="3">
    <location>
        <begin position="416"/>
        <end position="496"/>
    </location>
</feature>
<protein>
    <recommendedName>
        <fullName evidence="6">Nucleoside phosphorylase domain-containing protein</fullName>
    </recommendedName>
</protein>
<dbReference type="SUPFAM" id="SSF53167">
    <property type="entry name" value="Purine and uridine phosphorylases"/>
    <property type="match status" value="1"/>
</dbReference>
<comment type="caution">
    <text evidence="4">The sequence shown here is derived from an EMBL/GenBank/DDBJ whole genome shotgun (WGS) entry which is preliminary data.</text>
</comment>
<dbReference type="AlphaFoldDB" id="A0AA35LZT0"/>
<feature type="domain" description="Nucleoside phosphorylase" evidence="2">
    <location>
        <begin position="22"/>
        <end position="144"/>
    </location>
</feature>
<dbReference type="InterPro" id="IPR000845">
    <property type="entry name" value="Nucleoside_phosphorylase_d"/>
</dbReference>
<evidence type="ECO:0000313" key="5">
    <source>
        <dbReference type="Proteomes" id="UP001160390"/>
    </source>
</evidence>
<dbReference type="InterPro" id="IPR053137">
    <property type="entry name" value="NLR-like"/>
</dbReference>
<reference evidence="4" key="1">
    <citation type="submission" date="2023-01" db="EMBL/GenBank/DDBJ databases">
        <authorList>
            <person name="Piombo E."/>
        </authorList>
    </citation>
    <scope>NUCLEOTIDE SEQUENCE</scope>
</reference>
<feature type="region of interest" description="Disordered" evidence="1">
    <location>
        <begin position="775"/>
        <end position="809"/>
    </location>
</feature>
<dbReference type="Gene3D" id="3.40.50.1580">
    <property type="entry name" value="Nucleoside phosphorylase domain"/>
    <property type="match status" value="1"/>
</dbReference>
<dbReference type="InterPro" id="IPR035994">
    <property type="entry name" value="Nucleoside_phosphorylase_sf"/>
</dbReference>